<dbReference type="Proteomes" id="UP001634394">
    <property type="component" value="Unassembled WGS sequence"/>
</dbReference>
<feature type="signal peptide" evidence="1">
    <location>
        <begin position="1"/>
        <end position="24"/>
    </location>
</feature>
<evidence type="ECO:0000313" key="4">
    <source>
        <dbReference type="Proteomes" id="UP001634394"/>
    </source>
</evidence>
<keyword evidence="4" id="KW-1185">Reference proteome</keyword>
<accession>A0ABD3TJ53</accession>
<feature type="chain" id="PRO_5044832808" description="Deoxyribonuclease NucA/NucB domain-containing protein" evidence="1">
    <location>
        <begin position="25"/>
        <end position="346"/>
    </location>
</feature>
<organism evidence="3 4">
    <name type="scientific">Sinanodonta woodiana</name>
    <name type="common">Chinese pond mussel</name>
    <name type="synonym">Anodonta woodiana</name>
    <dbReference type="NCBI Taxonomy" id="1069815"/>
    <lineage>
        <taxon>Eukaryota</taxon>
        <taxon>Metazoa</taxon>
        <taxon>Spiralia</taxon>
        <taxon>Lophotrochozoa</taxon>
        <taxon>Mollusca</taxon>
        <taxon>Bivalvia</taxon>
        <taxon>Autobranchia</taxon>
        <taxon>Heteroconchia</taxon>
        <taxon>Palaeoheterodonta</taxon>
        <taxon>Unionida</taxon>
        <taxon>Unionoidea</taxon>
        <taxon>Unionidae</taxon>
        <taxon>Unioninae</taxon>
        <taxon>Sinanodonta</taxon>
    </lineage>
</organism>
<feature type="domain" description="Deoxyribonuclease NucA/NucB" evidence="2">
    <location>
        <begin position="248"/>
        <end position="313"/>
    </location>
</feature>
<evidence type="ECO:0000256" key="1">
    <source>
        <dbReference type="SAM" id="SignalP"/>
    </source>
</evidence>
<keyword evidence="1" id="KW-0732">Signal</keyword>
<comment type="caution">
    <text evidence="3">The sequence shown here is derived from an EMBL/GenBank/DDBJ whole genome shotgun (WGS) entry which is preliminary data.</text>
</comment>
<reference evidence="3 4" key="1">
    <citation type="submission" date="2024-11" db="EMBL/GenBank/DDBJ databases">
        <title>Chromosome-level genome assembly of the freshwater bivalve Anodonta woodiana.</title>
        <authorList>
            <person name="Chen X."/>
        </authorList>
    </citation>
    <scope>NUCLEOTIDE SEQUENCE [LARGE SCALE GENOMIC DNA]</scope>
    <source>
        <strain evidence="3">MN2024</strain>
        <tissue evidence="3">Gills</tissue>
    </source>
</reference>
<sequence>MSQLFNILAPVLVACFFLVERSSGKYRNHHKSSLNKERPASFLLGPPLTEEEIVLTLKPVLETRDESHFDEFIQLYKVTNGLKTLEAEADGHPLKDIWLIPGYYLMSLHEVVETLSIMMRTSGVWNPSWLPLFASRAGDFVILTKESLRWEVASSLQAFIHGITKQLRDGIILLNENGLYDVIITDSQKHEVYEDTILDSCVYVSPDARNTFNIKIVVHEENVGVPNLDFDCTNIPRVCQNIKNAIARGKTRLQKNRRAACSKVTCTGTNNSCDEYPFASTSQGGAGATTMCVPLSENNSQGGTTRLVLQKEQRKGQGLVKDAKSINFNFSSSFYDTFRHLIIVLI</sequence>
<gene>
    <name evidence="3" type="ORF">ACJMK2_021810</name>
</gene>
<dbReference type="InterPro" id="IPR029476">
    <property type="entry name" value="DNase_NucA_NucB"/>
</dbReference>
<dbReference type="EMBL" id="JBJQND010000018">
    <property type="protein sequence ID" value="KAL3836377.1"/>
    <property type="molecule type" value="Genomic_DNA"/>
</dbReference>
<evidence type="ECO:0000313" key="3">
    <source>
        <dbReference type="EMBL" id="KAL3836377.1"/>
    </source>
</evidence>
<evidence type="ECO:0000259" key="2">
    <source>
        <dbReference type="Pfam" id="PF14040"/>
    </source>
</evidence>
<proteinExistence type="predicted"/>
<dbReference type="Pfam" id="PF14040">
    <property type="entry name" value="DNase_NucA_NucB"/>
    <property type="match status" value="1"/>
</dbReference>
<dbReference type="AlphaFoldDB" id="A0ABD3TJ53"/>
<name>A0ABD3TJ53_SINWO</name>
<protein>
    <recommendedName>
        <fullName evidence="2">Deoxyribonuclease NucA/NucB domain-containing protein</fullName>
    </recommendedName>
</protein>